<evidence type="ECO:0000259" key="3">
    <source>
        <dbReference type="Pfam" id="PF02518"/>
    </source>
</evidence>
<feature type="transmembrane region" description="Helical" evidence="2">
    <location>
        <begin position="301"/>
        <end position="323"/>
    </location>
</feature>
<dbReference type="EC" id="2.7.13.3" evidence="5"/>
<evidence type="ECO:0000256" key="2">
    <source>
        <dbReference type="SAM" id="Phobius"/>
    </source>
</evidence>
<gene>
    <name evidence="5" type="primary">ypdA_7</name>
    <name evidence="5" type="ORF">RSSSTS7063_03389</name>
</gene>
<evidence type="ECO:0000259" key="4">
    <source>
        <dbReference type="Pfam" id="PF06580"/>
    </source>
</evidence>
<evidence type="ECO:0000256" key="1">
    <source>
        <dbReference type="SAM" id="Coils"/>
    </source>
</evidence>
<dbReference type="GO" id="GO:0000155">
    <property type="term" value="F:phosphorelay sensor kinase activity"/>
    <property type="evidence" value="ECO:0007669"/>
    <property type="project" value="InterPro"/>
</dbReference>
<dbReference type="InterPro" id="IPR036890">
    <property type="entry name" value="HATPase_C_sf"/>
</dbReference>
<dbReference type="AlphaFoldDB" id="A0A564W1R0"/>
<dbReference type="InterPro" id="IPR010559">
    <property type="entry name" value="Sig_transdc_His_kin_internal"/>
</dbReference>
<keyword evidence="1" id="KW-0175">Coiled coil</keyword>
<evidence type="ECO:0000313" key="6">
    <source>
        <dbReference type="Proteomes" id="UP000408482"/>
    </source>
</evidence>
<protein>
    <submittedName>
        <fullName evidence="5">Sensor histidine kinase YpdA</fullName>
        <ecNumber evidence="5">2.7.13.3</ecNumber>
    </submittedName>
</protein>
<keyword evidence="5" id="KW-0418">Kinase</keyword>
<organism evidence="5 6">
    <name type="scientific">Blautia luti</name>
    <dbReference type="NCBI Taxonomy" id="89014"/>
    <lineage>
        <taxon>Bacteria</taxon>
        <taxon>Bacillati</taxon>
        <taxon>Bacillota</taxon>
        <taxon>Clostridia</taxon>
        <taxon>Lachnospirales</taxon>
        <taxon>Lachnospiraceae</taxon>
        <taxon>Blautia</taxon>
    </lineage>
</organism>
<dbReference type="InterPro" id="IPR003594">
    <property type="entry name" value="HATPase_dom"/>
</dbReference>
<keyword evidence="2" id="KW-0472">Membrane</keyword>
<keyword evidence="6" id="KW-1185">Reference proteome</keyword>
<dbReference type="InterPro" id="IPR050640">
    <property type="entry name" value="Bact_2-comp_sensor_kinase"/>
</dbReference>
<feature type="coiled-coil region" evidence="1">
    <location>
        <begin position="353"/>
        <end position="380"/>
    </location>
</feature>
<reference evidence="5 6" key="1">
    <citation type="submission" date="2019-07" db="EMBL/GenBank/DDBJ databases">
        <authorList>
            <person name="Hibberd C M."/>
            <person name="Gehrig L. J."/>
            <person name="Chang H.-W."/>
            <person name="Venkatesh S."/>
        </authorList>
    </citation>
    <scope>NUCLEOTIDE SEQUENCE [LARGE SCALE GENOMIC DNA]</scope>
    <source>
        <strain evidence="5">Blautia_luti_SSTS_Bg7063</strain>
    </source>
</reference>
<dbReference type="RefSeq" id="WP_144093834.1">
    <property type="nucleotide sequence ID" value="NZ_CABHMX010000035.1"/>
</dbReference>
<feature type="domain" description="Histidine kinase/HSP90-like ATPase" evidence="3">
    <location>
        <begin position="479"/>
        <end position="584"/>
    </location>
</feature>
<dbReference type="Gene3D" id="6.10.340.10">
    <property type="match status" value="1"/>
</dbReference>
<sequence length="587" mass="68322">MNIRKLMKEKVSRVSISSKMSIVMTVSIVLILTVFLGVNRYYNSFFVYQKLENASLTYLDSIDRMMENLVDTLDGYSRICFSNAGVQELLDKNSSGQVDFSLQDNVNNYLWELVVNVKQIESIYLYSNNGLVASADRQELHYPRYRCIKDYEWYDEEEYGEYHVDFSSDDFYRKGDMPEISFRRAVRSTTNFKKIGYMIMTVSSDVLKDFLVADNADKYERVFCLLNNEESVIVISDNVYMDEMQKIGKDMIQNEKTMVLRNMFDEKYMFCILKSEEGYYMDAISVEDAYQRNREKSLVDIALIILQAMLTLVCIVMISKLYTRPIKELMIAMRCLQNGVFQPVKMNSAHYEIQELIHVYNEMVKKINELLEKTKEAERLKGKADLKVLTAQINPHFLYNTFDSIKALFVLKRYDDAYAMIDALSRFYKINLSKGDDFITIEKNLVMLKSYIDIQQMRFGGEFEYIYSVDPEIMQWKILKFALQPLVENAINHGIHGFTTEGIINLDIVRTGEKSLKITLMDNGRGMSKEALKKAISGEEGRNGKSFGLFATLHRLQYCYGDRIWWSIESEENGGTTIIMKIEVEEC</sequence>
<dbReference type="Gene3D" id="3.30.565.10">
    <property type="entry name" value="Histidine kinase-like ATPase, C-terminal domain"/>
    <property type="match status" value="1"/>
</dbReference>
<dbReference type="CDD" id="cd06225">
    <property type="entry name" value="HAMP"/>
    <property type="match status" value="1"/>
</dbReference>
<keyword evidence="2" id="KW-0812">Transmembrane</keyword>
<accession>A0A564W1R0</accession>
<dbReference type="GO" id="GO:0016020">
    <property type="term" value="C:membrane"/>
    <property type="evidence" value="ECO:0007669"/>
    <property type="project" value="InterPro"/>
</dbReference>
<feature type="transmembrane region" description="Helical" evidence="2">
    <location>
        <begin position="21"/>
        <end position="42"/>
    </location>
</feature>
<keyword evidence="2" id="KW-1133">Transmembrane helix</keyword>
<name>A0A564W1R0_9FIRM</name>
<dbReference type="EMBL" id="CABHNW010000080">
    <property type="protein sequence ID" value="VUX38756.1"/>
    <property type="molecule type" value="Genomic_DNA"/>
</dbReference>
<dbReference type="SUPFAM" id="SSF55874">
    <property type="entry name" value="ATPase domain of HSP90 chaperone/DNA topoisomerase II/histidine kinase"/>
    <property type="match status" value="1"/>
</dbReference>
<dbReference type="PANTHER" id="PTHR34220">
    <property type="entry name" value="SENSOR HISTIDINE KINASE YPDA"/>
    <property type="match status" value="1"/>
</dbReference>
<keyword evidence="5" id="KW-0808">Transferase</keyword>
<proteinExistence type="predicted"/>
<feature type="domain" description="Signal transduction histidine kinase internal region" evidence="4">
    <location>
        <begin position="384"/>
        <end position="462"/>
    </location>
</feature>
<dbReference type="PANTHER" id="PTHR34220:SF7">
    <property type="entry name" value="SENSOR HISTIDINE KINASE YPDA"/>
    <property type="match status" value="1"/>
</dbReference>
<dbReference type="Pfam" id="PF06580">
    <property type="entry name" value="His_kinase"/>
    <property type="match status" value="1"/>
</dbReference>
<evidence type="ECO:0000313" key="5">
    <source>
        <dbReference type="EMBL" id="VUX38756.1"/>
    </source>
</evidence>
<dbReference type="Proteomes" id="UP000408482">
    <property type="component" value="Unassembled WGS sequence"/>
</dbReference>
<dbReference type="Pfam" id="PF02518">
    <property type="entry name" value="HATPase_c"/>
    <property type="match status" value="1"/>
</dbReference>